<keyword evidence="2 5" id="KW-0132">Cell division</keyword>
<organism evidence="6 7">
    <name type="scientific">Sharpea porci</name>
    <dbReference type="NCBI Taxonomy" id="2652286"/>
    <lineage>
        <taxon>Bacteria</taxon>
        <taxon>Bacillati</taxon>
        <taxon>Bacillota</taxon>
        <taxon>Erysipelotrichia</taxon>
        <taxon>Erysipelotrichales</taxon>
        <taxon>Coprobacillaceae</taxon>
        <taxon>Sharpea</taxon>
    </lineage>
</organism>
<evidence type="ECO:0000256" key="3">
    <source>
        <dbReference type="ARBA" id="ARBA00022829"/>
    </source>
</evidence>
<dbReference type="Proteomes" id="UP000442619">
    <property type="component" value="Unassembled WGS sequence"/>
</dbReference>
<dbReference type="RefSeq" id="WP_154513984.1">
    <property type="nucleotide sequence ID" value="NZ_JAQXUV010000022.1"/>
</dbReference>
<proteinExistence type="inferred from homology"/>
<gene>
    <name evidence="5 6" type="primary">scpB</name>
    <name evidence="6" type="ORF">FYJ79_00215</name>
</gene>
<reference evidence="6 7" key="1">
    <citation type="submission" date="2019-08" db="EMBL/GenBank/DDBJ databases">
        <title>In-depth cultivation of the pig gut microbiome towards novel bacterial diversity and tailored functional studies.</title>
        <authorList>
            <person name="Wylensek D."/>
            <person name="Hitch T.C.A."/>
            <person name="Clavel T."/>
        </authorList>
    </citation>
    <scope>NUCLEOTIDE SEQUENCE [LARGE SCALE GENOMIC DNA]</scope>
    <source>
        <strain evidence="6 7">CA-Schmier-601-WT-3</strain>
    </source>
</reference>
<comment type="subunit">
    <text evidence="5">Homodimer. Homodimerization may be required to stabilize the binding of ScpA to the Smc head domains. Component of a cohesin-like complex composed of ScpA, ScpB and the Smc homodimer, in which ScpA and ScpB bind to the head domain of Smc. The presence of the three proteins is required for the association of the complex with DNA.</text>
</comment>
<evidence type="ECO:0000256" key="5">
    <source>
        <dbReference type="HAMAP-Rule" id="MF_01804"/>
    </source>
</evidence>
<dbReference type="GO" id="GO:0006260">
    <property type="term" value="P:DNA replication"/>
    <property type="evidence" value="ECO:0007669"/>
    <property type="project" value="UniProtKB-UniRule"/>
</dbReference>
<dbReference type="PIRSF" id="PIRSF019345">
    <property type="entry name" value="ScpB"/>
    <property type="match status" value="1"/>
</dbReference>
<dbReference type="GO" id="GO:0051301">
    <property type="term" value="P:cell division"/>
    <property type="evidence" value="ECO:0007669"/>
    <property type="project" value="UniProtKB-KW"/>
</dbReference>
<dbReference type="InterPro" id="IPR036390">
    <property type="entry name" value="WH_DNA-bd_sf"/>
</dbReference>
<dbReference type="PANTHER" id="PTHR34298">
    <property type="entry name" value="SEGREGATION AND CONDENSATION PROTEIN B"/>
    <property type="match status" value="1"/>
</dbReference>
<comment type="similarity">
    <text evidence="5">Belongs to the ScpB family.</text>
</comment>
<dbReference type="EMBL" id="VUNM01000001">
    <property type="protein sequence ID" value="MST88037.1"/>
    <property type="molecule type" value="Genomic_DNA"/>
</dbReference>
<comment type="caution">
    <text evidence="6">The sequence shown here is derived from an EMBL/GenBank/DDBJ whole genome shotgun (WGS) entry which is preliminary data.</text>
</comment>
<dbReference type="SUPFAM" id="SSF46785">
    <property type="entry name" value="Winged helix' DNA-binding domain"/>
    <property type="match status" value="2"/>
</dbReference>
<evidence type="ECO:0000256" key="4">
    <source>
        <dbReference type="ARBA" id="ARBA00023306"/>
    </source>
</evidence>
<keyword evidence="1 5" id="KW-0963">Cytoplasm</keyword>
<dbReference type="HAMAP" id="MF_01804">
    <property type="entry name" value="ScpB"/>
    <property type="match status" value="1"/>
</dbReference>
<sequence>MDHNEYLSIIEGMIFLSGDEGVTVKDVMGVLNVSKKEAVSMLDELMAHYSLKAIKGFDIANFGGLYKMVTLPAHEQYYRKMVETNASRISKSALETLAIIAYYQPITRVHVEEIRGVGCESMIRKLLAKALIKEVGREETPGRPILYGVTDEFLNAFNLTSLDELPELKEVNSSLEEEDLFDTKYIEGRDEDMKKTGSSK</sequence>
<dbReference type="Pfam" id="PF04079">
    <property type="entry name" value="SMC_ScpB"/>
    <property type="match status" value="1"/>
</dbReference>
<dbReference type="PANTHER" id="PTHR34298:SF2">
    <property type="entry name" value="SEGREGATION AND CONDENSATION PROTEIN B"/>
    <property type="match status" value="1"/>
</dbReference>
<dbReference type="AlphaFoldDB" id="A0A844FQ72"/>
<keyword evidence="3 5" id="KW-0159">Chromosome partition</keyword>
<dbReference type="NCBIfam" id="TIGR00281">
    <property type="entry name" value="SMC-Scp complex subunit ScpB"/>
    <property type="match status" value="1"/>
</dbReference>
<accession>A0A844FQ72</accession>
<keyword evidence="7" id="KW-1185">Reference proteome</keyword>
<dbReference type="GO" id="GO:0051304">
    <property type="term" value="P:chromosome separation"/>
    <property type="evidence" value="ECO:0007669"/>
    <property type="project" value="InterPro"/>
</dbReference>
<dbReference type="Gene3D" id="1.10.10.10">
    <property type="entry name" value="Winged helix-like DNA-binding domain superfamily/Winged helix DNA-binding domain"/>
    <property type="match status" value="2"/>
</dbReference>
<name>A0A844FQ72_9FIRM</name>
<dbReference type="GO" id="GO:0005737">
    <property type="term" value="C:cytoplasm"/>
    <property type="evidence" value="ECO:0007669"/>
    <property type="project" value="UniProtKB-SubCell"/>
</dbReference>
<comment type="subcellular location">
    <subcellularLocation>
        <location evidence="5">Cytoplasm</location>
    </subcellularLocation>
    <text evidence="5">Associated with two foci at the outer edges of the nucleoid region in young cells, and at four foci within both cell halves in older cells.</text>
</comment>
<evidence type="ECO:0000256" key="2">
    <source>
        <dbReference type="ARBA" id="ARBA00022618"/>
    </source>
</evidence>
<protein>
    <recommendedName>
        <fullName evidence="5">Segregation and condensation protein B</fullName>
    </recommendedName>
</protein>
<dbReference type="InterPro" id="IPR036388">
    <property type="entry name" value="WH-like_DNA-bd_sf"/>
</dbReference>
<evidence type="ECO:0000256" key="1">
    <source>
        <dbReference type="ARBA" id="ARBA00022490"/>
    </source>
</evidence>
<keyword evidence="4 5" id="KW-0131">Cell cycle</keyword>
<evidence type="ECO:0000313" key="7">
    <source>
        <dbReference type="Proteomes" id="UP000442619"/>
    </source>
</evidence>
<dbReference type="InterPro" id="IPR005234">
    <property type="entry name" value="ScpB_csome_segregation"/>
</dbReference>
<comment type="function">
    <text evidence="5">Participates in chromosomal partition during cell division. May act via the formation of a condensin-like complex containing Smc and ScpA that pull DNA away from mid-cell into both cell halves.</text>
</comment>
<evidence type="ECO:0000313" key="6">
    <source>
        <dbReference type="EMBL" id="MST88037.1"/>
    </source>
</evidence>